<dbReference type="InterPro" id="IPR036890">
    <property type="entry name" value="HATPase_C_sf"/>
</dbReference>
<dbReference type="Pfam" id="PF02518">
    <property type="entry name" value="HATPase_c"/>
    <property type="match status" value="1"/>
</dbReference>
<organism evidence="2 3">
    <name type="scientific">Parabacteroides distasonis</name>
    <dbReference type="NCBI Taxonomy" id="823"/>
    <lineage>
        <taxon>Bacteria</taxon>
        <taxon>Pseudomonadati</taxon>
        <taxon>Bacteroidota</taxon>
        <taxon>Bacteroidia</taxon>
        <taxon>Bacteroidales</taxon>
        <taxon>Tannerellaceae</taxon>
        <taxon>Parabacteroides</taxon>
    </lineage>
</organism>
<evidence type="ECO:0000313" key="3">
    <source>
        <dbReference type="Proteomes" id="UP000284660"/>
    </source>
</evidence>
<dbReference type="SUPFAM" id="SSF55874">
    <property type="entry name" value="ATPase domain of HSP90 chaperone/DNA topoisomerase II/histidine kinase"/>
    <property type="match status" value="2"/>
</dbReference>
<dbReference type="Proteomes" id="UP000284660">
    <property type="component" value="Unassembled WGS sequence"/>
</dbReference>
<proteinExistence type="predicted"/>
<feature type="domain" description="Histidine kinase/HSP90-like ATPase" evidence="1">
    <location>
        <begin position="754"/>
        <end position="854"/>
    </location>
</feature>
<accession>A0A3R6IKL8</accession>
<comment type="caution">
    <text evidence="2">The sequence shown here is derived from an EMBL/GenBank/DDBJ whole genome shotgun (WGS) entry which is preliminary data.</text>
</comment>
<keyword evidence="2" id="KW-0067">ATP-binding</keyword>
<dbReference type="CDD" id="cd06503">
    <property type="entry name" value="ATP-synt_Fo_b"/>
    <property type="match status" value="1"/>
</dbReference>
<name>A0A3R6IKL8_PARDI</name>
<dbReference type="AlphaFoldDB" id="A0A3R6IKL8"/>
<protein>
    <submittedName>
        <fullName evidence="2">ATP-binding protein</fullName>
    </submittedName>
</protein>
<dbReference type="GO" id="GO:0005524">
    <property type="term" value="F:ATP binding"/>
    <property type="evidence" value="ECO:0007669"/>
    <property type="project" value="UniProtKB-KW"/>
</dbReference>
<dbReference type="EMBL" id="QSJN01000004">
    <property type="protein sequence ID" value="RHD75806.1"/>
    <property type="molecule type" value="Genomic_DNA"/>
</dbReference>
<dbReference type="InterPro" id="IPR003594">
    <property type="entry name" value="HATPase_dom"/>
</dbReference>
<dbReference type="Pfam" id="PF13589">
    <property type="entry name" value="HATPase_c_3"/>
    <property type="match status" value="1"/>
</dbReference>
<keyword evidence="2" id="KW-0547">Nucleotide-binding</keyword>
<dbReference type="Gene3D" id="3.30.565.10">
    <property type="entry name" value="Histidine kinase-like ATPase, C-terminal domain"/>
    <property type="match status" value="2"/>
</dbReference>
<sequence length="856" mass="99212">MDKKLEFKISSGLKDIIGKDLITDDYVAIFELVKNSYDAHAKKVVITFETNSIRIVDNGKGMSFNDLQDKWLFVAYSAKRDGSEDADIIKNDSYRDKIKNKRYYAGAKGIGRFSCDRLGKRLILTTKTSDSETCEQINVNWSKFEEDQHNEFVNINVDYSQIPYNLEVFPDKSTHGTILDIKPLNSTWDREKLKGLKHSLEKLINPFSNTDDFSIEIICEREFEEDRSVDKFDNPKYIDRDRINGVIKNSILDILNLKTTQIDVQITKDEILTTVIDRGDNIYKIREINRKYPLLDDVKISLFYLNRTAKVNFTRRMGIEPVNYGSIFLFKNGFRVYPFGNKGDDSWGLDYRAQQGHSRFLGTRDLFGKVEINTNNNFQFKEVSSRDGGLVETKGSYQLLKSFEKAHRRLERYVSGVLWGERFKREKYFENDEIAQEHRDYLLTNDKETEDISIVKNSIGSKIDFVQIVKSLVKDKDIEVLYYNKDLTDIISNRLNELKPKFLQDLEEIAEKTNDENLKVKVVEAESKIYELQKAKEEAERKLEEQIKKREEAEAKAQNAEKARIAEEERRKKEEALKKEAQLQAKEAELQRKEAELKKIEAEQKAKEETERRAKAEIEQQKAEQERDVEKKKNKYLSATRNITPEVEDIIHTIKISSTELESSSKSIMSLIQSIPDNDKILHELGYIKFHIERINKLSSLLTKADINSLKEHTKVDIPNYIKEYLPNYSVSIDNIQFNQDFKESFIRKISLLDLSVILDNLISNSKKAGAKKIYVDFKKENGKLFVDFSDNGCGVEEALYRDNSLFEIGITNRNGGSGIGLNTIKETLQKELHGDIEFIGNNKHFNTGATFRLIF</sequence>
<reference evidence="2 3" key="1">
    <citation type="submission" date="2018-08" db="EMBL/GenBank/DDBJ databases">
        <title>A genome reference for cultivated species of the human gut microbiota.</title>
        <authorList>
            <person name="Zou Y."/>
            <person name="Xue W."/>
            <person name="Luo G."/>
        </authorList>
    </citation>
    <scope>NUCLEOTIDE SEQUENCE [LARGE SCALE GENOMIC DNA]</scope>
    <source>
        <strain evidence="2 3">AM30-4</strain>
    </source>
</reference>
<gene>
    <name evidence="2" type="ORF">DW782_09210</name>
</gene>
<dbReference type="RefSeq" id="WP_008779433.1">
    <property type="nucleotide sequence ID" value="NZ_JAFEKK010000001.1"/>
</dbReference>
<evidence type="ECO:0000259" key="1">
    <source>
        <dbReference type="Pfam" id="PF02518"/>
    </source>
</evidence>
<evidence type="ECO:0000313" key="2">
    <source>
        <dbReference type="EMBL" id="RHD75806.1"/>
    </source>
</evidence>